<keyword evidence="12 14" id="KW-0961">Cell wall biogenesis/degradation</keyword>
<feature type="domain" description="Mur ligase central" evidence="17">
    <location>
        <begin position="118"/>
        <end position="329"/>
    </location>
</feature>
<evidence type="ECO:0000313" key="19">
    <source>
        <dbReference type="Proteomes" id="UP000269019"/>
    </source>
</evidence>
<evidence type="ECO:0000256" key="12">
    <source>
        <dbReference type="ARBA" id="ARBA00023316"/>
    </source>
</evidence>
<evidence type="ECO:0000256" key="7">
    <source>
        <dbReference type="ARBA" id="ARBA00022741"/>
    </source>
</evidence>
<keyword evidence="11 14" id="KW-0131">Cell cycle</keyword>
<dbReference type="HAMAP" id="MF_00046">
    <property type="entry name" value="MurC"/>
    <property type="match status" value="1"/>
</dbReference>
<evidence type="ECO:0000256" key="13">
    <source>
        <dbReference type="ARBA" id="ARBA00047833"/>
    </source>
</evidence>
<dbReference type="Proteomes" id="UP000269019">
    <property type="component" value="Chromosome"/>
</dbReference>
<evidence type="ECO:0000256" key="3">
    <source>
        <dbReference type="ARBA" id="ARBA00012211"/>
    </source>
</evidence>
<dbReference type="GO" id="GO:0051301">
    <property type="term" value="P:cell division"/>
    <property type="evidence" value="ECO:0007669"/>
    <property type="project" value="UniProtKB-KW"/>
</dbReference>
<comment type="catalytic activity">
    <reaction evidence="13 14">
        <text>UDP-N-acetyl-alpha-D-muramate + L-alanine + ATP = UDP-N-acetyl-alpha-D-muramoyl-L-alanine + ADP + phosphate + H(+)</text>
        <dbReference type="Rhea" id="RHEA:23372"/>
        <dbReference type="ChEBI" id="CHEBI:15378"/>
        <dbReference type="ChEBI" id="CHEBI:30616"/>
        <dbReference type="ChEBI" id="CHEBI:43474"/>
        <dbReference type="ChEBI" id="CHEBI:57972"/>
        <dbReference type="ChEBI" id="CHEBI:70757"/>
        <dbReference type="ChEBI" id="CHEBI:83898"/>
        <dbReference type="ChEBI" id="CHEBI:456216"/>
        <dbReference type="EC" id="6.3.2.8"/>
    </reaction>
</comment>
<keyword evidence="8 14" id="KW-0067">ATP-binding</keyword>
<evidence type="ECO:0000256" key="6">
    <source>
        <dbReference type="ARBA" id="ARBA00022618"/>
    </source>
</evidence>
<dbReference type="InterPro" id="IPR005758">
    <property type="entry name" value="UDP-N-AcMur_Ala_ligase_MurC"/>
</dbReference>
<dbReference type="Gene3D" id="3.90.190.20">
    <property type="entry name" value="Mur ligase, C-terminal domain"/>
    <property type="match status" value="1"/>
</dbReference>
<dbReference type="KEGG" id="ccho:CCHOA_07775"/>
<comment type="similarity">
    <text evidence="14">Belongs to the MurCDEF family.</text>
</comment>
<name>A0A3G6J7A9_9CORY</name>
<dbReference type="AlphaFoldDB" id="A0A3G6J7A9"/>
<evidence type="ECO:0000259" key="15">
    <source>
        <dbReference type="Pfam" id="PF01225"/>
    </source>
</evidence>
<evidence type="ECO:0000256" key="2">
    <source>
        <dbReference type="ARBA" id="ARBA00004752"/>
    </source>
</evidence>
<dbReference type="SUPFAM" id="SSF53244">
    <property type="entry name" value="MurD-like peptide ligases, peptide-binding domain"/>
    <property type="match status" value="1"/>
</dbReference>
<dbReference type="NCBIfam" id="TIGR01082">
    <property type="entry name" value="murC"/>
    <property type="match status" value="1"/>
</dbReference>
<evidence type="ECO:0000259" key="17">
    <source>
        <dbReference type="Pfam" id="PF08245"/>
    </source>
</evidence>
<dbReference type="PANTHER" id="PTHR43445">
    <property type="entry name" value="UDP-N-ACETYLMURAMATE--L-ALANINE LIGASE-RELATED"/>
    <property type="match status" value="1"/>
</dbReference>
<gene>
    <name evidence="14 18" type="primary">murC</name>
    <name evidence="18" type="ORF">CCHOA_07775</name>
</gene>
<feature type="binding site" evidence="14">
    <location>
        <begin position="120"/>
        <end position="126"/>
    </location>
    <ligand>
        <name>ATP</name>
        <dbReference type="ChEBI" id="CHEBI:30616"/>
    </ligand>
</feature>
<dbReference type="EMBL" id="CP033896">
    <property type="protein sequence ID" value="AZA13947.1"/>
    <property type="molecule type" value="Genomic_DNA"/>
</dbReference>
<organism evidence="18 19">
    <name type="scientific">Corynebacterium choanae</name>
    <dbReference type="NCBI Taxonomy" id="1862358"/>
    <lineage>
        <taxon>Bacteria</taxon>
        <taxon>Bacillati</taxon>
        <taxon>Actinomycetota</taxon>
        <taxon>Actinomycetes</taxon>
        <taxon>Mycobacteriales</taxon>
        <taxon>Corynebacteriaceae</taxon>
        <taxon>Corynebacterium</taxon>
    </lineage>
</organism>
<dbReference type="InterPro" id="IPR000713">
    <property type="entry name" value="Mur_ligase_N"/>
</dbReference>
<dbReference type="GO" id="GO:0005524">
    <property type="term" value="F:ATP binding"/>
    <property type="evidence" value="ECO:0007669"/>
    <property type="project" value="UniProtKB-UniRule"/>
</dbReference>
<dbReference type="InterPro" id="IPR036615">
    <property type="entry name" value="Mur_ligase_C_dom_sf"/>
</dbReference>
<dbReference type="Pfam" id="PF08245">
    <property type="entry name" value="Mur_ligase_M"/>
    <property type="match status" value="1"/>
</dbReference>
<evidence type="ECO:0000256" key="10">
    <source>
        <dbReference type="ARBA" id="ARBA00022984"/>
    </source>
</evidence>
<feature type="domain" description="Mur ligase N-terminal catalytic" evidence="15">
    <location>
        <begin position="11"/>
        <end position="113"/>
    </location>
</feature>
<dbReference type="Pfam" id="PF01225">
    <property type="entry name" value="Mur_ligase"/>
    <property type="match status" value="1"/>
</dbReference>
<evidence type="ECO:0000256" key="11">
    <source>
        <dbReference type="ARBA" id="ARBA00023306"/>
    </source>
</evidence>
<dbReference type="Gene3D" id="3.40.50.720">
    <property type="entry name" value="NAD(P)-binding Rossmann-like Domain"/>
    <property type="match status" value="1"/>
</dbReference>
<keyword evidence="10 14" id="KW-0573">Peptidoglycan synthesis</keyword>
<dbReference type="SUPFAM" id="SSF53623">
    <property type="entry name" value="MurD-like peptide ligases, catalytic domain"/>
    <property type="match status" value="1"/>
</dbReference>
<keyword evidence="6 14" id="KW-0132">Cell division</keyword>
<protein>
    <recommendedName>
        <fullName evidence="3 14">UDP-N-acetylmuramate--L-alanine ligase</fullName>
        <ecNumber evidence="3 14">6.3.2.8</ecNumber>
    </recommendedName>
    <alternativeName>
        <fullName evidence="14">UDP-N-acetylmuramoyl-L-alanine synthetase</fullName>
    </alternativeName>
</protein>
<dbReference type="InterPro" id="IPR004101">
    <property type="entry name" value="Mur_ligase_C"/>
</dbReference>
<keyword evidence="9 14" id="KW-0133">Cell shape</keyword>
<comment type="pathway">
    <text evidence="2 14">Cell wall biogenesis; peptidoglycan biosynthesis.</text>
</comment>
<evidence type="ECO:0000256" key="1">
    <source>
        <dbReference type="ARBA" id="ARBA00004496"/>
    </source>
</evidence>
<keyword evidence="5 14" id="KW-0436">Ligase</keyword>
<dbReference type="GO" id="GO:0008360">
    <property type="term" value="P:regulation of cell shape"/>
    <property type="evidence" value="ECO:0007669"/>
    <property type="project" value="UniProtKB-KW"/>
</dbReference>
<proteinExistence type="inferred from homology"/>
<dbReference type="GO" id="GO:0005737">
    <property type="term" value="C:cytoplasm"/>
    <property type="evidence" value="ECO:0007669"/>
    <property type="project" value="UniProtKB-SubCell"/>
</dbReference>
<dbReference type="InterPro" id="IPR036565">
    <property type="entry name" value="Mur-like_cat_sf"/>
</dbReference>
<evidence type="ECO:0000313" key="18">
    <source>
        <dbReference type="EMBL" id="AZA13947.1"/>
    </source>
</evidence>
<feature type="domain" description="Mur ligase C-terminal" evidence="16">
    <location>
        <begin position="352"/>
        <end position="486"/>
    </location>
</feature>
<evidence type="ECO:0000256" key="4">
    <source>
        <dbReference type="ARBA" id="ARBA00022490"/>
    </source>
</evidence>
<comment type="subcellular location">
    <subcellularLocation>
        <location evidence="1 14">Cytoplasm</location>
    </subcellularLocation>
</comment>
<keyword evidence="7 14" id="KW-0547">Nucleotide-binding</keyword>
<sequence>MSHAPLDVSRVHMVGIGGAGMSGLARILLDRGSVVSGSDMKDSRILLGLKAAGATIFVGHDATHVRDLPELPTVVVTSFAAIPQDNPELAAARALQIPVIRRSDLLAALMRDHRQILIAGTHGKTSTTSLAVVALQQAGLDPSFAIGGQLNKAGTNAHHGTGDCFVAEADESDASLLSYAPTVAVITNIEPDHLDFFGTAERYYQVFDDFAMRLVPGGTLLVCLDDDHAARCGKRALSRGRRVVGYGTEDAANRHPEIPTLAALSNIRHAGSSSHATVTIHNQQLDCASGTSAHVDPATLINQGSREAKISVAIPGDHMLLNAVAAIAAGLLVGADFADLVAGVSGFTGVRRRFEHKGHVATGRFAGTDVFDDYAHHPTEVAAVLAASRDLAVAENRQVVAIFQPHLYSRTMNFAKEFAQALSLADEVIVLDIFPAREQPVAGVDGRIITEHVTVPVQYCASMADCPELVASVVQPGAIVLTIGAGSVTVLGEEILHQLDTAPEVGN</sequence>
<evidence type="ECO:0000256" key="5">
    <source>
        <dbReference type="ARBA" id="ARBA00022598"/>
    </source>
</evidence>
<dbReference type="EC" id="6.3.2.8" evidence="3 14"/>
<dbReference type="SUPFAM" id="SSF51984">
    <property type="entry name" value="MurCD N-terminal domain"/>
    <property type="match status" value="1"/>
</dbReference>
<dbReference type="UniPathway" id="UPA00219"/>
<keyword evidence="19" id="KW-1185">Reference proteome</keyword>
<dbReference type="PANTHER" id="PTHR43445:SF3">
    <property type="entry name" value="UDP-N-ACETYLMURAMATE--L-ALANINE LIGASE"/>
    <property type="match status" value="1"/>
</dbReference>
<dbReference type="InterPro" id="IPR013221">
    <property type="entry name" value="Mur_ligase_cen"/>
</dbReference>
<evidence type="ECO:0000259" key="16">
    <source>
        <dbReference type="Pfam" id="PF02875"/>
    </source>
</evidence>
<reference evidence="18 19" key="1">
    <citation type="submission" date="2018-11" db="EMBL/GenBank/DDBJ databases">
        <authorList>
            <person name="Kleinhagauer T."/>
            <person name="Glaeser S.P."/>
            <person name="Spergser J."/>
            <person name="Ruckert C."/>
            <person name="Kaempfer P."/>
            <person name="Busse H.-J."/>
        </authorList>
    </citation>
    <scope>NUCLEOTIDE SEQUENCE [LARGE SCALE GENOMIC DNA]</scope>
    <source>
        <strain evidence="18 19">200CH</strain>
    </source>
</reference>
<evidence type="ECO:0000256" key="14">
    <source>
        <dbReference type="HAMAP-Rule" id="MF_00046"/>
    </source>
</evidence>
<keyword evidence="4 14" id="KW-0963">Cytoplasm</keyword>
<dbReference type="GO" id="GO:0071555">
    <property type="term" value="P:cell wall organization"/>
    <property type="evidence" value="ECO:0007669"/>
    <property type="project" value="UniProtKB-KW"/>
</dbReference>
<dbReference type="Gene3D" id="3.40.1190.10">
    <property type="entry name" value="Mur-like, catalytic domain"/>
    <property type="match status" value="1"/>
</dbReference>
<dbReference type="Pfam" id="PF02875">
    <property type="entry name" value="Mur_ligase_C"/>
    <property type="match status" value="1"/>
</dbReference>
<accession>A0A3G6J7A9</accession>
<dbReference type="GO" id="GO:0008763">
    <property type="term" value="F:UDP-N-acetylmuramate-L-alanine ligase activity"/>
    <property type="evidence" value="ECO:0007669"/>
    <property type="project" value="UniProtKB-UniRule"/>
</dbReference>
<evidence type="ECO:0000256" key="8">
    <source>
        <dbReference type="ARBA" id="ARBA00022840"/>
    </source>
</evidence>
<dbReference type="GO" id="GO:0009252">
    <property type="term" value="P:peptidoglycan biosynthetic process"/>
    <property type="evidence" value="ECO:0007669"/>
    <property type="project" value="UniProtKB-UniRule"/>
</dbReference>
<evidence type="ECO:0000256" key="9">
    <source>
        <dbReference type="ARBA" id="ARBA00022960"/>
    </source>
</evidence>
<dbReference type="OrthoDB" id="9804126at2"/>
<comment type="function">
    <text evidence="14">Cell wall formation.</text>
</comment>
<dbReference type="InterPro" id="IPR050061">
    <property type="entry name" value="MurCDEF_pg_biosynth"/>
</dbReference>